<dbReference type="AlphaFoldDB" id="A0A7G1HQP2"/>
<keyword evidence="5 7" id="KW-0573">Peptidoglycan synthesis</keyword>
<keyword evidence="10" id="KW-1185">Reference proteome</keyword>
<dbReference type="GO" id="GO:0008360">
    <property type="term" value="P:regulation of cell shape"/>
    <property type="evidence" value="ECO:0007669"/>
    <property type="project" value="UniProtKB-UniRule"/>
</dbReference>
<accession>A0A7G1HQP2</accession>
<dbReference type="InterPro" id="IPR038063">
    <property type="entry name" value="Transpep_catalytic_dom"/>
</dbReference>
<evidence type="ECO:0000256" key="1">
    <source>
        <dbReference type="ARBA" id="ARBA00004752"/>
    </source>
</evidence>
<dbReference type="GO" id="GO:0009252">
    <property type="term" value="P:peptidoglycan biosynthetic process"/>
    <property type="evidence" value="ECO:0007669"/>
    <property type="project" value="UniProtKB-UniPathway"/>
</dbReference>
<dbReference type="EMBL" id="AP023322">
    <property type="protein sequence ID" value="BCI61975.1"/>
    <property type="molecule type" value="Genomic_DNA"/>
</dbReference>
<evidence type="ECO:0000259" key="8">
    <source>
        <dbReference type="PROSITE" id="PS52029"/>
    </source>
</evidence>
<evidence type="ECO:0000256" key="7">
    <source>
        <dbReference type="PROSITE-ProRule" id="PRU01373"/>
    </source>
</evidence>
<feature type="domain" description="L,D-TPase catalytic" evidence="8">
    <location>
        <begin position="218"/>
        <end position="353"/>
    </location>
</feature>
<keyword evidence="4 7" id="KW-0133">Cell shape</keyword>
<sequence>MKHNTLFKQLPVYILICLYGLVSCTHRPDRKEQIEAATADTLSVLNMTDTTMADTVFTDTVVLHKTWVEKVKIKKEYLYDNHSLGDTYPYKDTVRVFQWTKIKRHLARIDSLQSHPQRWGVLQNYKNRNGEAPLVKNFHRNAYRRISDSLEVERYQSVPLYSDRDSLAPELYGRDGSLVKVIDTDSVFVKIIGVSFDGNWSVPVRYVKHIADTVVFYKTVFVDVTNQNITTLEKKDSVWLVRSMNPATTGMHKPPYMQETPLGLFVIQEHKPKMIYLQDGKPKHGGFAPYASRFTNGGYIHGVPVNVPHTEMIEYSPSLGTTPRSHMCVRNATSHARFIYEWAPPLESLVFVID</sequence>
<proteinExistence type="inferred from homology"/>
<evidence type="ECO:0000256" key="2">
    <source>
        <dbReference type="ARBA" id="ARBA00005992"/>
    </source>
</evidence>
<dbReference type="GO" id="GO:0004180">
    <property type="term" value="F:carboxypeptidase activity"/>
    <property type="evidence" value="ECO:0007669"/>
    <property type="project" value="UniProtKB-ARBA"/>
</dbReference>
<feature type="active site" description="Proton donor/acceptor" evidence="7">
    <location>
        <position position="301"/>
    </location>
</feature>
<dbReference type="Proteomes" id="UP000594042">
    <property type="component" value="Chromosome"/>
</dbReference>
<protein>
    <submittedName>
        <fullName evidence="9">L,D-transpeptidase</fullName>
    </submittedName>
</protein>
<comment type="similarity">
    <text evidence="2">Belongs to the YkuD family.</text>
</comment>
<dbReference type="GO" id="GO:0016740">
    <property type="term" value="F:transferase activity"/>
    <property type="evidence" value="ECO:0007669"/>
    <property type="project" value="UniProtKB-KW"/>
</dbReference>
<keyword evidence="3" id="KW-0808">Transferase</keyword>
<dbReference type="GO" id="GO:0071555">
    <property type="term" value="P:cell wall organization"/>
    <property type="evidence" value="ECO:0007669"/>
    <property type="project" value="UniProtKB-UniRule"/>
</dbReference>
<dbReference type="RefSeq" id="WP_021930753.1">
    <property type="nucleotide sequence ID" value="NZ_AP023322.1"/>
</dbReference>
<evidence type="ECO:0000256" key="6">
    <source>
        <dbReference type="ARBA" id="ARBA00023316"/>
    </source>
</evidence>
<evidence type="ECO:0000256" key="5">
    <source>
        <dbReference type="ARBA" id="ARBA00022984"/>
    </source>
</evidence>
<dbReference type="UniPathway" id="UPA00219"/>
<organism evidence="9 10">
    <name type="scientific">Coprobacter secundus subsp. similis</name>
    <dbReference type="NCBI Taxonomy" id="2751153"/>
    <lineage>
        <taxon>Bacteria</taxon>
        <taxon>Pseudomonadati</taxon>
        <taxon>Bacteroidota</taxon>
        <taxon>Bacteroidia</taxon>
        <taxon>Bacteroidales</taxon>
        <taxon>Barnesiellaceae</taxon>
        <taxon>Coprobacter</taxon>
    </lineage>
</organism>
<dbReference type="PROSITE" id="PS51257">
    <property type="entry name" value="PROKAR_LIPOPROTEIN"/>
    <property type="match status" value="1"/>
</dbReference>
<dbReference type="InterPro" id="IPR005490">
    <property type="entry name" value="LD_TPept_cat_dom"/>
</dbReference>
<evidence type="ECO:0000256" key="4">
    <source>
        <dbReference type="ARBA" id="ARBA00022960"/>
    </source>
</evidence>
<name>A0A7G1HQP2_9BACT</name>
<gene>
    <name evidence="9" type="ORF">Cop2CBH44_03280</name>
</gene>
<reference evidence="10" key="1">
    <citation type="submission" date="2020-07" db="EMBL/GenBank/DDBJ databases">
        <title>Complete genome sequencing of Coprobacter sp. strain 2CBH44.</title>
        <authorList>
            <person name="Sakamoto M."/>
            <person name="Murakami T."/>
            <person name="Mori H."/>
        </authorList>
    </citation>
    <scope>NUCLEOTIDE SEQUENCE [LARGE SCALE GENOMIC DNA]</scope>
    <source>
        <strain evidence="10">2CBH44</strain>
    </source>
</reference>
<dbReference type="SUPFAM" id="SSF141523">
    <property type="entry name" value="L,D-transpeptidase catalytic domain-like"/>
    <property type="match status" value="1"/>
</dbReference>
<dbReference type="Gene3D" id="2.40.440.10">
    <property type="entry name" value="L,D-transpeptidase catalytic domain-like"/>
    <property type="match status" value="1"/>
</dbReference>
<dbReference type="CDD" id="cd16913">
    <property type="entry name" value="YkuD_like"/>
    <property type="match status" value="1"/>
</dbReference>
<comment type="pathway">
    <text evidence="1 7">Cell wall biogenesis; peptidoglycan biosynthesis.</text>
</comment>
<dbReference type="Pfam" id="PF03734">
    <property type="entry name" value="YkuD"/>
    <property type="match status" value="1"/>
</dbReference>
<evidence type="ECO:0000256" key="3">
    <source>
        <dbReference type="ARBA" id="ARBA00022679"/>
    </source>
</evidence>
<evidence type="ECO:0000313" key="10">
    <source>
        <dbReference type="Proteomes" id="UP000594042"/>
    </source>
</evidence>
<dbReference type="PROSITE" id="PS52029">
    <property type="entry name" value="LD_TPASE"/>
    <property type="match status" value="1"/>
</dbReference>
<dbReference type="KEGG" id="copr:Cop2CBH44_03280"/>
<feature type="active site" description="Nucleophile" evidence="7">
    <location>
        <position position="328"/>
    </location>
</feature>
<keyword evidence="6 7" id="KW-0961">Cell wall biogenesis/degradation</keyword>
<evidence type="ECO:0000313" key="9">
    <source>
        <dbReference type="EMBL" id="BCI61975.1"/>
    </source>
</evidence>